<protein>
    <submittedName>
        <fullName evidence="2">Nucleoside-diphosphate sugar epimerase</fullName>
    </submittedName>
</protein>
<dbReference type="SUPFAM" id="SSF51735">
    <property type="entry name" value="NAD(P)-binding Rossmann-fold domains"/>
    <property type="match status" value="1"/>
</dbReference>
<organism evidence="2">
    <name type="scientific">Mucor ambiguus</name>
    <dbReference type="NCBI Taxonomy" id="91626"/>
    <lineage>
        <taxon>Eukaryota</taxon>
        <taxon>Fungi</taxon>
        <taxon>Fungi incertae sedis</taxon>
        <taxon>Mucoromycota</taxon>
        <taxon>Mucoromycotina</taxon>
        <taxon>Mucoromycetes</taxon>
        <taxon>Mucorales</taxon>
        <taxon>Mucorineae</taxon>
        <taxon>Mucoraceae</taxon>
        <taxon>Mucor</taxon>
    </lineage>
</organism>
<proteinExistence type="predicted"/>
<dbReference type="InterPro" id="IPR036291">
    <property type="entry name" value="NAD(P)-bd_dom_sf"/>
</dbReference>
<dbReference type="InterPro" id="IPR051604">
    <property type="entry name" value="Ergot_Alk_Oxidoreductase"/>
</dbReference>
<dbReference type="OrthoDB" id="10254221at2759"/>
<feature type="domain" description="NmrA-like" evidence="1">
    <location>
        <begin position="4"/>
        <end position="283"/>
    </location>
</feature>
<dbReference type="AlphaFoldDB" id="A0A0C9MZM2"/>
<keyword evidence="3" id="KW-1185">Reference proteome</keyword>
<dbReference type="InterPro" id="IPR008030">
    <property type="entry name" value="NmrA-like"/>
</dbReference>
<evidence type="ECO:0000313" key="3">
    <source>
        <dbReference type="Proteomes" id="UP000053815"/>
    </source>
</evidence>
<dbReference type="PANTHER" id="PTHR43162:SF1">
    <property type="entry name" value="PRESTALK A DIFFERENTIATION PROTEIN A"/>
    <property type="match status" value="1"/>
</dbReference>
<dbReference type="Gene3D" id="3.40.50.720">
    <property type="entry name" value="NAD(P)-binding Rossmann-like Domain"/>
    <property type="match status" value="1"/>
</dbReference>
<dbReference type="Gene3D" id="3.90.25.10">
    <property type="entry name" value="UDP-galactose 4-epimerase, domain 1"/>
    <property type="match status" value="1"/>
</dbReference>
<evidence type="ECO:0000259" key="1">
    <source>
        <dbReference type="Pfam" id="PF05368"/>
    </source>
</evidence>
<dbReference type="Pfam" id="PF05368">
    <property type="entry name" value="NmrA"/>
    <property type="match status" value="1"/>
</dbReference>
<sequence length="291" mass="32130">MSAEKVFIIGSTGKIGQKAVNDLLDNKIPVTLYARSSEKVASLFSSDLVSVIQGDYTDLSPVKEGIKGHTRLLLLVADFSDFVNVKKTVATYAYEAGVKQVVDISSFSVNMGWRSSVIGSHHYYGEKAVFDIPNRGYFVALRPGRFMSNHFGMARPIADKGLYDSCEPNRVQGWISPNDIGAVAAVILRENVEKHADAVYNLTGDMVTSAERAAIFSRITGQDIKYIQVSAVQKYNKIMESGHFPHLFAIDLVDNLDSNDDSRVTPSIEILLGRKPETLEEYLSANKDKIQ</sequence>
<dbReference type="EMBL" id="DF836533">
    <property type="protein sequence ID" value="GAN09107.1"/>
    <property type="molecule type" value="Genomic_DNA"/>
</dbReference>
<dbReference type="STRING" id="91626.A0A0C9MZM2"/>
<gene>
    <name evidence="2" type="ORF">MAM1_0244c08629</name>
</gene>
<accession>A0A0C9MZM2</accession>
<reference evidence="2" key="1">
    <citation type="submission" date="2014-09" db="EMBL/GenBank/DDBJ databases">
        <title>Draft genome sequence of an oleaginous Mucoromycotina fungus Mucor ambiguus NBRC6742.</title>
        <authorList>
            <person name="Takeda I."/>
            <person name="Yamane N."/>
            <person name="Morita T."/>
            <person name="Tamano K."/>
            <person name="Machida M."/>
            <person name="Baker S."/>
            <person name="Koike H."/>
        </authorList>
    </citation>
    <scope>NUCLEOTIDE SEQUENCE</scope>
    <source>
        <strain evidence="2">NBRC 6742</strain>
    </source>
</reference>
<name>A0A0C9MZM2_9FUNG</name>
<evidence type="ECO:0000313" key="2">
    <source>
        <dbReference type="EMBL" id="GAN09107.1"/>
    </source>
</evidence>
<dbReference type="PANTHER" id="PTHR43162">
    <property type="match status" value="1"/>
</dbReference>
<dbReference type="Proteomes" id="UP000053815">
    <property type="component" value="Unassembled WGS sequence"/>
</dbReference>